<dbReference type="WBParaSite" id="Bm382.1">
    <property type="protein sequence ID" value="Bm382.1"/>
    <property type="gene ID" value="WBGene00220643"/>
</dbReference>
<accession>A0A8L7YLF8</accession>
<organism evidence="1">
    <name type="scientific">Brugia malayi</name>
    <name type="common">Filarial nematode worm</name>
    <dbReference type="NCBI Taxonomy" id="6279"/>
    <lineage>
        <taxon>Eukaryota</taxon>
        <taxon>Metazoa</taxon>
        <taxon>Ecdysozoa</taxon>
        <taxon>Nematoda</taxon>
        <taxon>Chromadorea</taxon>
        <taxon>Rhabditida</taxon>
        <taxon>Spirurina</taxon>
        <taxon>Spiruromorpha</taxon>
        <taxon>Filarioidea</taxon>
        <taxon>Onchocercidae</taxon>
        <taxon>Brugia</taxon>
    </lineage>
</organism>
<gene>
    <name evidence="1" type="primary">Bm382</name>
    <name evidence="1" type="ORF">BM_BM382</name>
</gene>
<accession>A0A4E9F0U7</accession>
<sequence>MGTINTFNFYPEAIDKAATKAKEAACSATETIKHKISDAALNLKDKASNILDQVDTATSHQTEALLKKSQEIEVEIESTKT</sequence>
<reference evidence="3" key="3">
    <citation type="submission" date="2022-04" db="UniProtKB">
        <authorList>
            <consortium name="WormBaseParasite"/>
        </authorList>
    </citation>
    <scope>IDENTIFICATION</scope>
</reference>
<dbReference type="EMBL" id="CAAKNF010000192">
    <property type="protein sequence ID" value="VIO90226.1"/>
    <property type="molecule type" value="Genomic_DNA"/>
</dbReference>
<protein>
    <submittedName>
        <fullName evidence="1 3">Uncharacterized protein</fullName>
    </submittedName>
</protein>
<proteinExistence type="predicted"/>
<name>A0A4E9F0U7_BRUMA</name>
<dbReference type="KEGG" id="bmy:BM_BM382"/>
<reference evidence="1" key="2">
    <citation type="submission" date="2019-04" db="EMBL/GenBank/DDBJ databases">
        <authorList>
            <person name="Howe K."/>
            <person name="Paulini M."/>
            <person name="Williams G."/>
        </authorList>
    </citation>
    <scope>NUCLEOTIDE SEQUENCE [LARGE SCALE GENOMIC DNA]</scope>
    <source>
        <strain evidence="1">FR3</strain>
    </source>
</reference>
<dbReference type="Gene3D" id="1.10.287.700">
    <property type="entry name" value="Helix hairpin bin"/>
    <property type="match status" value="1"/>
</dbReference>
<dbReference type="OrthoDB" id="10579004at2759"/>
<dbReference type="Proteomes" id="UP000006672">
    <property type="component" value="Unassembled WGS sequence"/>
</dbReference>
<dbReference type="RefSeq" id="XP_042932144.1">
    <property type="nucleotide sequence ID" value="XM_043076210.1"/>
</dbReference>
<dbReference type="CTD" id="66059733"/>
<reference evidence="2" key="1">
    <citation type="journal article" date="2007" name="Science">
        <title>Draft genome of the filarial nematode parasite Brugia malayi.</title>
        <authorList>
            <person name="Ghedin E."/>
            <person name="Wang S."/>
            <person name="Spiro D."/>
            <person name="Caler E."/>
            <person name="Zhao Q."/>
            <person name="Crabtree J."/>
            <person name="Allen J.E."/>
            <person name="Delcher A.L."/>
            <person name="Guiliano D.B."/>
            <person name="Miranda-Saavedra D."/>
            <person name="Angiuoli S.V."/>
            <person name="Creasy T."/>
            <person name="Amedeo P."/>
            <person name="Haas B."/>
            <person name="El-Sayed N.M."/>
            <person name="Wortman J.R."/>
            <person name="Feldblyum T."/>
            <person name="Tallon L."/>
            <person name="Schatz M."/>
            <person name="Shumway M."/>
            <person name="Koo H."/>
            <person name="Salzberg S.L."/>
            <person name="Schobel S."/>
            <person name="Pertea M."/>
            <person name="Pop M."/>
            <person name="White O."/>
            <person name="Barton G.J."/>
            <person name="Carlow C.K."/>
            <person name="Crawford M.J."/>
            <person name="Daub J."/>
            <person name="Dimmic M.W."/>
            <person name="Estes C.F."/>
            <person name="Foster J.M."/>
            <person name="Ganatra M."/>
            <person name="Gregory W.F."/>
            <person name="Johnson N.M."/>
            <person name="Jin J."/>
            <person name="Komuniecki R."/>
            <person name="Korf I."/>
            <person name="Kumar S."/>
            <person name="Laney S."/>
            <person name="Li B.W."/>
            <person name="Li W."/>
            <person name="Lindblom T.H."/>
            <person name="Lustigman S."/>
            <person name="Ma D."/>
            <person name="Maina C.V."/>
            <person name="Martin D.M."/>
            <person name="McCarter J.P."/>
            <person name="McReynolds L."/>
            <person name="Mitreva M."/>
            <person name="Nutman T.B."/>
            <person name="Parkinson J."/>
            <person name="Peregrin-Alvarez J.M."/>
            <person name="Poole C."/>
            <person name="Ren Q."/>
            <person name="Saunders L."/>
            <person name="Sluder A.E."/>
            <person name="Smith K."/>
            <person name="Stanke M."/>
            <person name="Unnasch T.R."/>
            <person name="Ware J."/>
            <person name="Wei A.D."/>
            <person name="Weil G."/>
            <person name="Williams D.J."/>
            <person name="Zhang Y."/>
            <person name="Williams S.A."/>
            <person name="Fraser-Liggett C."/>
            <person name="Slatko B."/>
            <person name="Blaxter M.L."/>
            <person name="Scott A.L."/>
        </authorList>
    </citation>
    <scope>NUCLEOTIDE SEQUENCE</scope>
    <source>
        <strain evidence="2">FR3</strain>
    </source>
</reference>
<dbReference type="GeneID" id="66059733"/>
<keyword evidence="2" id="KW-1185">Reference proteome</keyword>
<evidence type="ECO:0000313" key="2">
    <source>
        <dbReference type="Proteomes" id="UP000006672"/>
    </source>
</evidence>
<evidence type="ECO:0000313" key="3">
    <source>
        <dbReference type="WBParaSite" id="Bm382.1"/>
    </source>
</evidence>
<evidence type="ECO:0000313" key="1">
    <source>
        <dbReference type="EMBL" id="VIO90226.1"/>
    </source>
</evidence>
<dbReference type="AlphaFoldDB" id="A0A4E9F0U7"/>